<proteinExistence type="predicted"/>
<dbReference type="RefSeq" id="WP_390332524.1">
    <property type="nucleotide sequence ID" value="NZ_JBHRTP010000071.1"/>
</dbReference>
<evidence type="ECO:0000313" key="2">
    <source>
        <dbReference type="Proteomes" id="UP001595530"/>
    </source>
</evidence>
<comment type="caution">
    <text evidence="1">The sequence shown here is derived from an EMBL/GenBank/DDBJ whole genome shotgun (WGS) entry which is preliminary data.</text>
</comment>
<sequence>MIKTVTADPMPVIGFATMGDNIPVAFRGMELDAWTNSYGAVAAVFSDGRKLGVKPDEFEVIEWSDPARISIAMRKITSHIKSDTHLCGSLCRINTLNIGYGDLVAGIVRYRDGQHSCAGVAGFDH</sequence>
<protein>
    <submittedName>
        <fullName evidence="1">Uncharacterized protein</fullName>
    </submittedName>
</protein>
<dbReference type="Proteomes" id="UP001595530">
    <property type="component" value="Unassembled WGS sequence"/>
</dbReference>
<dbReference type="EMBL" id="JBHRTP010000071">
    <property type="protein sequence ID" value="MFC3110167.1"/>
    <property type="molecule type" value="Genomic_DNA"/>
</dbReference>
<organism evidence="1 2">
    <name type="scientific">Undibacterium arcticum</name>
    <dbReference type="NCBI Taxonomy" id="1762892"/>
    <lineage>
        <taxon>Bacteria</taxon>
        <taxon>Pseudomonadati</taxon>
        <taxon>Pseudomonadota</taxon>
        <taxon>Betaproteobacteria</taxon>
        <taxon>Burkholderiales</taxon>
        <taxon>Oxalobacteraceae</taxon>
        <taxon>Undibacterium</taxon>
    </lineage>
</organism>
<gene>
    <name evidence="1" type="ORF">ACFOFO_19745</name>
</gene>
<name>A0ABV7F5F4_9BURK</name>
<reference evidence="2" key="1">
    <citation type="journal article" date="2019" name="Int. J. Syst. Evol. Microbiol.">
        <title>The Global Catalogue of Microorganisms (GCM) 10K type strain sequencing project: providing services to taxonomists for standard genome sequencing and annotation.</title>
        <authorList>
            <consortium name="The Broad Institute Genomics Platform"/>
            <consortium name="The Broad Institute Genome Sequencing Center for Infectious Disease"/>
            <person name="Wu L."/>
            <person name="Ma J."/>
        </authorList>
    </citation>
    <scope>NUCLEOTIDE SEQUENCE [LARGE SCALE GENOMIC DNA]</scope>
    <source>
        <strain evidence="2">KCTC 42986</strain>
    </source>
</reference>
<evidence type="ECO:0000313" key="1">
    <source>
        <dbReference type="EMBL" id="MFC3110167.1"/>
    </source>
</evidence>
<keyword evidence="2" id="KW-1185">Reference proteome</keyword>
<accession>A0ABV7F5F4</accession>